<dbReference type="STRING" id="1860102.ACCAA_1160012"/>
<protein>
    <submittedName>
        <fullName evidence="1">Uncharacterized protein</fullName>
    </submittedName>
</protein>
<dbReference type="Proteomes" id="UP000199169">
    <property type="component" value="Unassembled WGS sequence"/>
</dbReference>
<name>A0A1A8XIR5_9PROT</name>
<keyword evidence="2" id="KW-1185">Reference proteome</keyword>
<reference evidence="1 2" key="1">
    <citation type="submission" date="2016-06" db="EMBL/GenBank/DDBJ databases">
        <authorList>
            <person name="Kjaerup R.B."/>
            <person name="Dalgaard T.S."/>
            <person name="Juul-Madsen H.R."/>
        </authorList>
    </citation>
    <scope>NUCLEOTIDE SEQUENCE [LARGE SCALE GENOMIC DNA]</scope>
    <source>
        <strain evidence="1">3</strain>
    </source>
</reference>
<evidence type="ECO:0000313" key="1">
    <source>
        <dbReference type="EMBL" id="SBT03838.1"/>
    </source>
</evidence>
<evidence type="ECO:0000313" key="2">
    <source>
        <dbReference type="Proteomes" id="UP000199169"/>
    </source>
</evidence>
<sequence length="202" mass="21945">MSRWRFPLHLDSGLALFAGQAVPLSWSAGGPRVQINVASNAGVNPPDEGVFSALLLALQGQAFAVTGKGGEVAAVPAPWRVWVKSTALPSSLDLLAAELALELWLLPSREINDLDAAMEALEARRATLHEDVREALAYWLLGSTHPLGGRPDLQKSWRSDTDEVLVLRSPDWTSRRRPPEPLLAAAQRLLEDSRLNAYALMG</sequence>
<proteinExistence type="predicted"/>
<dbReference type="AlphaFoldDB" id="A0A1A8XIR5"/>
<accession>A0A1A8XIR5</accession>
<organism evidence="1 2">
    <name type="scientific">Candidatus Accumulibacter aalborgensis</name>
    <dbReference type="NCBI Taxonomy" id="1860102"/>
    <lineage>
        <taxon>Bacteria</taxon>
        <taxon>Pseudomonadati</taxon>
        <taxon>Pseudomonadota</taxon>
        <taxon>Betaproteobacteria</taxon>
        <taxon>Candidatus Accumulibacter</taxon>
    </lineage>
</organism>
<dbReference type="EMBL" id="FLQX01000020">
    <property type="protein sequence ID" value="SBT03838.1"/>
    <property type="molecule type" value="Genomic_DNA"/>
</dbReference>
<dbReference type="RefSeq" id="WP_186405682.1">
    <property type="nucleotide sequence ID" value="NZ_FLQX01000020.1"/>
</dbReference>
<gene>
    <name evidence="1" type="ORF">ACCAA_1160012</name>
</gene>